<name>A0A6M2E2P0_XENCH</name>
<evidence type="ECO:0000313" key="1">
    <source>
        <dbReference type="EMBL" id="NOV51187.1"/>
    </source>
</evidence>
<protein>
    <submittedName>
        <fullName evidence="1">Putative secreted protein</fullName>
    </submittedName>
</protein>
<accession>A0A6M2E2P0</accession>
<reference evidence="1" key="1">
    <citation type="submission" date="2020-03" db="EMBL/GenBank/DDBJ databases">
        <title>Transcriptomic Profiling of the Digestive Tract of the Rat Flea, Xenopsylla cheopis, Following Blood Feeding and Infection with Yersinia pestis.</title>
        <authorList>
            <person name="Bland D.M."/>
            <person name="Martens C.A."/>
            <person name="Virtaneva K."/>
            <person name="Kanakabandi K."/>
            <person name="Long D."/>
            <person name="Rosenke R."/>
            <person name="Saturday G.A."/>
            <person name="Hoyt F.H."/>
            <person name="Bruno D.P."/>
            <person name="Ribeiro J.M.C."/>
            <person name="Hinnebusch J."/>
        </authorList>
    </citation>
    <scope>NUCLEOTIDE SEQUENCE</scope>
</reference>
<dbReference type="EMBL" id="GIIL01007461">
    <property type="protein sequence ID" value="NOV51187.1"/>
    <property type="molecule type" value="Transcribed_RNA"/>
</dbReference>
<sequence>MMKYTLFWRFKLILFLVEITCLLQVKTVIQNLVIISFGVMVKVVMHQIIGKQQSMVLLGMSLLRETSITLVNSEMNMLI</sequence>
<organism evidence="1">
    <name type="scientific">Xenopsylla cheopis</name>
    <name type="common">Oriental rat flea</name>
    <name type="synonym">Pulex cheopis</name>
    <dbReference type="NCBI Taxonomy" id="163159"/>
    <lineage>
        <taxon>Eukaryota</taxon>
        <taxon>Metazoa</taxon>
        <taxon>Ecdysozoa</taxon>
        <taxon>Arthropoda</taxon>
        <taxon>Hexapoda</taxon>
        <taxon>Insecta</taxon>
        <taxon>Pterygota</taxon>
        <taxon>Neoptera</taxon>
        <taxon>Endopterygota</taxon>
        <taxon>Siphonaptera</taxon>
        <taxon>Pulicidae</taxon>
        <taxon>Xenopsyllinae</taxon>
        <taxon>Xenopsylla</taxon>
    </lineage>
</organism>
<dbReference type="AlphaFoldDB" id="A0A6M2E2P0"/>
<proteinExistence type="predicted"/>